<dbReference type="AlphaFoldDB" id="A0A1G6HPR5"/>
<dbReference type="InterPro" id="IPR012903">
    <property type="entry name" value="Nif11"/>
</dbReference>
<keyword evidence="1" id="KW-0175">Coiled coil</keyword>
<evidence type="ECO:0000256" key="1">
    <source>
        <dbReference type="SAM" id="Coils"/>
    </source>
</evidence>
<name>A0A1G6HPR5_9FIRM</name>
<accession>A0A1G6HPR5</accession>
<evidence type="ECO:0000259" key="2">
    <source>
        <dbReference type="Pfam" id="PF07862"/>
    </source>
</evidence>
<dbReference type="EMBL" id="FMYW01000001">
    <property type="protein sequence ID" value="SDB96191.1"/>
    <property type="molecule type" value="Genomic_DNA"/>
</dbReference>
<sequence>MPINKNGLTKEQIEKATQCKSVEELTALAKAEGYEITKEEAEAYLEELADVELDGKELKNVAGGGCYTKCDAECPYYCPHDIYPG</sequence>
<dbReference type="Proteomes" id="UP000198943">
    <property type="component" value="Unassembled WGS sequence"/>
</dbReference>
<gene>
    <name evidence="3" type="ORF">SAMN04487864_101148</name>
</gene>
<evidence type="ECO:0000313" key="4">
    <source>
        <dbReference type="Proteomes" id="UP000198943"/>
    </source>
</evidence>
<evidence type="ECO:0000313" key="3">
    <source>
        <dbReference type="EMBL" id="SDB96191.1"/>
    </source>
</evidence>
<feature type="domain" description="Nif11" evidence="2">
    <location>
        <begin position="14"/>
        <end position="40"/>
    </location>
</feature>
<organism evidence="3 4">
    <name type="scientific">Succiniclasticum ruminis</name>
    <dbReference type="NCBI Taxonomy" id="40841"/>
    <lineage>
        <taxon>Bacteria</taxon>
        <taxon>Bacillati</taxon>
        <taxon>Bacillota</taxon>
        <taxon>Negativicutes</taxon>
        <taxon>Acidaminococcales</taxon>
        <taxon>Acidaminococcaceae</taxon>
        <taxon>Succiniclasticum</taxon>
    </lineage>
</organism>
<feature type="coiled-coil region" evidence="1">
    <location>
        <begin position="34"/>
        <end position="61"/>
    </location>
</feature>
<dbReference type="RefSeq" id="WP_093728926.1">
    <property type="nucleotide sequence ID" value="NZ_FMYW01000001.1"/>
</dbReference>
<reference evidence="4" key="1">
    <citation type="submission" date="2016-10" db="EMBL/GenBank/DDBJ databases">
        <authorList>
            <person name="Varghese N."/>
            <person name="Submissions S."/>
        </authorList>
    </citation>
    <scope>NUCLEOTIDE SEQUENCE [LARGE SCALE GENOMIC DNA]</scope>
    <source>
        <strain evidence="4">DSM 11005</strain>
    </source>
</reference>
<dbReference type="Pfam" id="PF07862">
    <property type="entry name" value="Nif11"/>
    <property type="match status" value="1"/>
</dbReference>
<protein>
    <recommendedName>
        <fullName evidence="2">Nif11 domain-containing protein</fullName>
    </recommendedName>
</protein>
<keyword evidence="4" id="KW-1185">Reference proteome</keyword>
<proteinExistence type="predicted"/>